<reference evidence="3 4" key="1">
    <citation type="submission" date="2019-04" db="EMBL/GenBank/DDBJ databases">
        <title>Annotation for the trematode Fasciola gigantica.</title>
        <authorList>
            <person name="Choi Y.-J."/>
        </authorList>
    </citation>
    <scope>NUCLEOTIDE SEQUENCE [LARGE SCALE GENOMIC DNA]</scope>
    <source>
        <strain evidence="3">Uganda_cow_1</strain>
    </source>
</reference>
<organism evidence="3 4">
    <name type="scientific">Fasciola gigantica</name>
    <name type="common">Giant liver fluke</name>
    <dbReference type="NCBI Taxonomy" id="46835"/>
    <lineage>
        <taxon>Eukaryota</taxon>
        <taxon>Metazoa</taxon>
        <taxon>Spiralia</taxon>
        <taxon>Lophotrochozoa</taxon>
        <taxon>Platyhelminthes</taxon>
        <taxon>Trematoda</taxon>
        <taxon>Digenea</taxon>
        <taxon>Plagiorchiida</taxon>
        <taxon>Echinostomata</taxon>
        <taxon>Echinostomatoidea</taxon>
        <taxon>Fasciolidae</taxon>
        <taxon>Fasciola</taxon>
    </lineage>
</organism>
<evidence type="ECO:0000313" key="4">
    <source>
        <dbReference type="Proteomes" id="UP000316759"/>
    </source>
</evidence>
<evidence type="ECO:0000256" key="1">
    <source>
        <dbReference type="ARBA" id="ARBA00007355"/>
    </source>
</evidence>
<gene>
    <name evidence="3" type="ORF">FGIG_06865</name>
</gene>
<dbReference type="STRING" id="46835.A0A504XN96"/>
<keyword evidence="3" id="KW-0675">Receptor</keyword>
<dbReference type="Pfam" id="PF05071">
    <property type="entry name" value="NDUFA12"/>
    <property type="match status" value="1"/>
</dbReference>
<comment type="caution">
    <text evidence="3">The sequence shown here is derived from an EMBL/GenBank/DDBJ whole genome shotgun (WGS) entry which is preliminary data.</text>
</comment>
<name>A0A504XN96_FASGI</name>
<evidence type="ECO:0000256" key="2">
    <source>
        <dbReference type="SAM" id="MobiDB-lite"/>
    </source>
</evidence>
<dbReference type="PANTHER" id="PTHR32470:SF2">
    <property type="entry name" value="NADH DEHYDROGENASE [UBIQUINONE] 1 ALPHA SUBCOMPLEX ASSEMBLY FACTOR 2"/>
    <property type="match status" value="1"/>
</dbReference>
<proteinExistence type="inferred from homology"/>
<dbReference type="OrthoDB" id="10255576at2759"/>
<protein>
    <submittedName>
        <fullName evidence="3">Ribosome-binding protein 1 (Ribosome receptor protein)</fullName>
    </submittedName>
</protein>
<dbReference type="GO" id="GO:0032981">
    <property type="term" value="P:mitochondrial respiratory chain complex I assembly"/>
    <property type="evidence" value="ECO:0007669"/>
    <property type="project" value="TreeGrafter"/>
</dbReference>
<dbReference type="InterPro" id="IPR052618">
    <property type="entry name" value="ComplexI_NDUFA12"/>
</dbReference>
<dbReference type="EMBL" id="SUNJ01015602">
    <property type="protein sequence ID" value="TPP50013.1"/>
    <property type="molecule type" value="Genomic_DNA"/>
</dbReference>
<sequence length="276" mass="31020">MHPLRLCAHGLFYFAVSGRTYVIYPRRNTGPCTLQRASFLSGFLSRTQEHRHIFTLANASWQWKTVASRLIKPKYLAISGTSSAISTTVPNQGHVLRQIFRTIRAAWYRKKPRLVGTDSQGNRFFEAPPNKGSEHSTKSSRSRRFVLVPGQTSVDDSWMSLSGDFPDLSPEWYAWLRHKRMDPPNEAEIKANAAAISHRQLLARQLEAKYEAEREKMIREGLIHDNSSSSSTSDPKIVTGSSITDSGKPRVPFPVRPTLETVPGEGIASGKKFHSE</sequence>
<dbReference type="GO" id="GO:0045271">
    <property type="term" value="C:respiratory chain complex I"/>
    <property type="evidence" value="ECO:0007669"/>
    <property type="project" value="InterPro"/>
</dbReference>
<dbReference type="GO" id="GO:0005739">
    <property type="term" value="C:mitochondrion"/>
    <property type="evidence" value="ECO:0007669"/>
    <property type="project" value="TreeGrafter"/>
</dbReference>
<feature type="region of interest" description="Disordered" evidence="2">
    <location>
        <begin position="221"/>
        <end position="276"/>
    </location>
</feature>
<evidence type="ECO:0000313" key="3">
    <source>
        <dbReference type="EMBL" id="TPP50013.1"/>
    </source>
</evidence>
<accession>A0A504XN96</accession>
<dbReference type="AlphaFoldDB" id="A0A504XN96"/>
<comment type="similarity">
    <text evidence="1">Belongs to the complex I NDUFA12 subunit family.</text>
</comment>
<dbReference type="Proteomes" id="UP000316759">
    <property type="component" value="Unassembled WGS sequence"/>
</dbReference>
<keyword evidence="4" id="KW-1185">Reference proteome</keyword>
<feature type="region of interest" description="Disordered" evidence="2">
    <location>
        <begin position="119"/>
        <end position="143"/>
    </location>
</feature>
<dbReference type="InterPro" id="IPR007763">
    <property type="entry name" value="NDUFA12"/>
</dbReference>
<dbReference type="PANTHER" id="PTHR32470">
    <property type="entry name" value="ADH DEHYDROGENASE [UBIQUINONE] 1 ALPHA SUBCOMPLEX ASSEMBLY FACTOR 2"/>
    <property type="match status" value="1"/>
</dbReference>